<proteinExistence type="predicted"/>
<reference evidence="1 2" key="1">
    <citation type="journal article" date="2024" name="Plant Biotechnol. J.">
        <title>Dendrobium thyrsiflorum genome and its molecular insights into genes involved in important horticultural traits.</title>
        <authorList>
            <person name="Chen B."/>
            <person name="Wang J.Y."/>
            <person name="Zheng P.J."/>
            <person name="Li K.L."/>
            <person name="Liang Y.M."/>
            <person name="Chen X.F."/>
            <person name="Zhang C."/>
            <person name="Zhao X."/>
            <person name="He X."/>
            <person name="Zhang G.Q."/>
            <person name="Liu Z.J."/>
            <person name="Xu Q."/>
        </authorList>
    </citation>
    <scope>NUCLEOTIDE SEQUENCE [LARGE SCALE GENOMIC DNA]</scope>
    <source>
        <strain evidence="1">GZMU011</strain>
    </source>
</reference>
<dbReference type="Proteomes" id="UP001552299">
    <property type="component" value="Unassembled WGS sequence"/>
</dbReference>
<sequence>MASIIFWNCRGARKKQASLYLKRDFSNQVVIGDLEVVNRGVWRIATVYGGKEAIQRSLLWDKIEDKSGGNAFWFSQASKEMKSFLLNNDLHERLDRCFVNTAALNSAHLVLRHLARVTSDHCPISLNLVENNFSCDKIIRFEDVWASYPASVGIVRTAWNKKTGGNFQEVLNCKFRRTLRSLFFWSKAKHKEFKKQKEDLKRCILDLQLKEAEVGWLFEEDSLQLRACVGELNSVLARLNTW</sequence>
<protein>
    <submittedName>
        <fullName evidence="1">Uncharacterized protein</fullName>
    </submittedName>
</protein>
<evidence type="ECO:0000313" key="1">
    <source>
        <dbReference type="EMBL" id="KAL0928590.1"/>
    </source>
</evidence>
<dbReference type="EMBL" id="JANQDX010000001">
    <property type="protein sequence ID" value="KAL0928590.1"/>
    <property type="molecule type" value="Genomic_DNA"/>
</dbReference>
<gene>
    <name evidence="1" type="ORF">M5K25_000491</name>
</gene>
<dbReference type="AlphaFoldDB" id="A0ABD0VU34"/>
<comment type="caution">
    <text evidence="1">The sequence shown here is derived from an EMBL/GenBank/DDBJ whole genome shotgun (WGS) entry which is preliminary data.</text>
</comment>
<organism evidence="1 2">
    <name type="scientific">Dendrobium thyrsiflorum</name>
    <name type="common">Pinecone-like raceme dendrobium</name>
    <name type="synonym">Orchid</name>
    <dbReference type="NCBI Taxonomy" id="117978"/>
    <lineage>
        <taxon>Eukaryota</taxon>
        <taxon>Viridiplantae</taxon>
        <taxon>Streptophyta</taxon>
        <taxon>Embryophyta</taxon>
        <taxon>Tracheophyta</taxon>
        <taxon>Spermatophyta</taxon>
        <taxon>Magnoliopsida</taxon>
        <taxon>Liliopsida</taxon>
        <taxon>Asparagales</taxon>
        <taxon>Orchidaceae</taxon>
        <taxon>Epidendroideae</taxon>
        <taxon>Malaxideae</taxon>
        <taxon>Dendrobiinae</taxon>
        <taxon>Dendrobium</taxon>
    </lineage>
</organism>
<keyword evidence="2" id="KW-1185">Reference proteome</keyword>
<accession>A0ABD0VU34</accession>
<evidence type="ECO:0000313" key="2">
    <source>
        <dbReference type="Proteomes" id="UP001552299"/>
    </source>
</evidence>
<name>A0ABD0VU34_DENTH</name>